<name>A6P1V2_9FIRM</name>
<organism evidence="2 3">
    <name type="scientific">Pseudoflavonifractor capillosus ATCC 29799</name>
    <dbReference type="NCBI Taxonomy" id="411467"/>
    <lineage>
        <taxon>Bacteria</taxon>
        <taxon>Bacillati</taxon>
        <taxon>Bacillota</taxon>
        <taxon>Clostridia</taxon>
        <taxon>Eubacteriales</taxon>
        <taxon>Oscillospiraceae</taxon>
        <taxon>Pseudoflavonifractor</taxon>
    </lineage>
</organism>
<comment type="caution">
    <text evidence="2">The sequence shown here is derived from an EMBL/GenBank/DDBJ whole genome shotgun (WGS) entry which is preliminary data.</text>
</comment>
<dbReference type="AlphaFoldDB" id="A6P1V2"/>
<evidence type="ECO:0000256" key="1">
    <source>
        <dbReference type="SAM" id="MobiDB-lite"/>
    </source>
</evidence>
<evidence type="ECO:0000313" key="3">
    <source>
        <dbReference type="Proteomes" id="UP000003639"/>
    </source>
</evidence>
<dbReference type="EMBL" id="AAXG02000049">
    <property type="protein sequence ID" value="EDM97622.1"/>
    <property type="molecule type" value="Genomic_DNA"/>
</dbReference>
<reference evidence="2 3" key="1">
    <citation type="submission" date="2007-04" db="EMBL/GenBank/DDBJ databases">
        <authorList>
            <person name="Fulton L."/>
            <person name="Clifton S."/>
            <person name="Fulton B."/>
            <person name="Xu J."/>
            <person name="Minx P."/>
            <person name="Pepin K.H."/>
            <person name="Johnson M."/>
            <person name="Thiruvilangam P."/>
            <person name="Bhonagiri V."/>
            <person name="Nash W.E."/>
            <person name="Mardis E.R."/>
            <person name="Wilson R.K."/>
        </authorList>
    </citation>
    <scope>NUCLEOTIDE SEQUENCE [LARGE SCALE GENOMIC DNA]</scope>
    <source>
        <strain evidence="2 3">ATCC 29799</strain>
    </source>
</reference>
<protein>
    <submittedName>
        <fullName evidence="2">Uncharacterized protein</fullName>
    </submittedName>
</protein>
<proteinExistence type="predicted"/>
<dbReference type="Proteomes" id="UP000003639">
    <property type="component" value="Unassembled WGS sequence"/>
</dbReference>
<reference evidence="2 3" key="2">
    <citation type="submission" date="2007-06" db="EMBL/GenBank/DDBJ databases">
        <title>Draft genome sequence of Pseudoflavonifractor capillosus ATCC 29799.</title>
        <authorList>
            <person name="Sudarsanam P."/>
            <person name="Ley R."/>
            <person name="Guruge J."/>
            <person name="Turnbaugh P.J."/>
            <person name="Mahowald M."/>
            <person name="Liep D."/>
            <person name="Gordon J."/>
        </authorList>
    </citation>
    <scope>NUCLEOTIDE SEQUENCE [LARGE SCALE GENOMIC DNA]</scope>
    <source>
        <strain evidence="2 3">ATCC 29799</strain>
    </source>
</reference>
<gene>
    <name evidence="2" type="ORF">BACCAP_04481</name>
</gene>
<sequence length="41" mass="4483">MEVSAAILTHAPAAFLPLELPLNSNRPNCKNRTKNAEKPPK</sequence>
<evidence type="ECO:0000313" key="2">
    <source>
        <dbReference type="EMBL" id="EDM97622.1"/>
    </source>
</evidence>
<accession>A6P1V2</accession>
<keyword evidence="3" id="KW-1185">Reference proteome</keyword>
<feature type="region of interest" description="Disordered" evidence="1">
    <location>
        <begin position="20"/>
        <end position="41"/>
    </location>
</feature>